<accession>A0ABV0UWT8</accession>
<protein>
    <submittedName>
        <fullName evidence="2">Uncharacterized protein</fullName>
    </submittedName>
</protein>
<evidence type="ECO:0000256" key="1">
    <source>
        <dbReference type="SAM" id="MobiDB-lite"/>
    </source>
</evidence>
<sequence>MMLLPGATDVKATASAAQQKDGVSVKPSSSQPHSRKQEVSCALEVCVLVCLLVEEEEEGEECVCPEDISCAAAVRTTHRQTYNPLCFTSSITLSQSILWFWF</sequence>
<reference evidence="2 3" key="1">
    <citation type="submission" date="2021-06" db="EMBL/GenBank/DDBJ databases">
        <authorList>
            <person name="Palmer J.M."/>
        </authorList>
    </citation>
    <scope>NUCLEOTIDE SEQUENCE [LARGE SCALE GENOMIC DNA]</scope>
    <source>
        <strain evidence="3">if_2019</strain>
        <tissue evidence="2">Muscle</tissue>
    </source>
</reference>
<comment type="caution">
    <text evidence="2">The sequence shown here is derived from an EMBL/GenBank/DDBJ whole genome shotgun (WGS) entry which is preliminary data.</text>
</comment>
<feature type="region of interest" description="Disordered" evidence="1">
    <location>
        <begin position="1"/>
        <end position="38"/>
    </location>
</feature>
<proteinExistence type="predicted"/>
<evidence type="ECO:0000313" key="3">
    <source>
        <dbReference type="Proteomes" id="UP001482620"/>
    </source>
</evidence>
<organism evidence="2 3">
    <name type="scientific">Ilyodon furcidens</name>
    <name type="common">goldbreast splitfin</name>
    <dbReference type="NCBI Taxonomy" id="33524"/>
    <lineage>
        <taxon>Eukaryota</taxon>
        <taxon>Metazoa</taxon>
        <taxon>Chordata</taxon>
        <taxon>Craniata</taxon>
        <taxon>Vertebrata</taxon>
        <taxon>Euteleostomi</taxon>
        <taxon>Actinopterygii</taxon>
        <taxon>Neopterygii</taxon>
        <taxon>Teleostei</taxon>
        <taxon>Neoteleostei</taxon>
        <taxon>Acanthomorphata</taxon>
        <taxon>Ovalentaria</taxon>
        <taxon>Atherinomorphae</taxon>
        <taxon>Cyprinodontiformes</taxon>
        <taxon>Goodeidae</taxon>
        <taxon>Ilyodon</taxon>
    </lineage>
</organism>
<dbReference type="EMBL" id="JAHRIQ010083108">
    <property type="protein sequence ID" value="MEQ2248513.1"/>
    <property type="molecule type" value="Genomic_DNA"/>
</dbReference>
<dbReference type="Proteomes" id="UP001482620">
    <property type="component" value="Unassembled WGS sequence"/>
</dbReference>
<gene>
    <name evidence="2" type="ORF">ILYODFUR_019844</name>
</gene>
<name>A0ABV0UWT8_9TELE</name>
<keyword evidence="3" id="KW-1185">Reference proteome</keyword>
<evidence type="ECO:0000313" key="2">
    <source>
        <dbReference type="EMBL" id="MEQ2248513.1"/>
    </source>
</evidence>